<name>A0A7J6WXV3_THATH</name>
<keyword evidence="3" id="KW-1185">Reference proteome</keyword>
<evidence type="ECO:0000313" key="2">
    <source>
        <dbReference type="EMBL" id="KAF5202279.1"/>
    </source>
</evidence>
<accession>A0A7J6WXV3</accession>
<dbReference type="AlphaFoldDB" id="A0A7J6WXV3"/>
<feature type="signal peptide" evidence="1">
    <location>
        <begin position="1"/>
        <end position="18"/>
    </location>
</feature>
<gene>
    <name evidence="2" type="ORF">FRX31_008135</name>
</gene>
<dbReference type="EMBL" id="JABWDY010008352">
    <property type="protein sequence ID" value="KAF5202279.1"/>
    <property type="molecule type" value="Genomic_DNA"/>
</dbReference>
<feature type="chain" id="PRO_5029860131" evidence="1">
    <location>
        <begin position="19"/>
        <end position="78"/>
    </location>
</feature>
<proteinExistence type="predicted"/>
<reference evidence="2 3" key="1">
    <citation type="submission" date="2020-06" db="EMBL/GenBank/DDBJ databases">
        <title>Transcriptomic and genomic resources for Thalictrum thalictroides and T. hernandezii: Facilitating candidate gene discovery in an emerging model plant lineage.</title>
        <authorList>
            <person name="Arias T."/>
            <person name="Riano-Pachon D.M."/>
            <person name="Di Stilio V.S."/>
        </authorList>
    </citation>
    <scope>NUCLEOTIDE SEQUENCE [LARGE SCALE GENOMIC DNA]</scope>
    <source>
        <strain evidence="3">cv. WT478/WT964</strain>
        <tissue evidence="2">Leaves</tissue>
    </source>
</reference>
<sequence>MPTSIMLLAVNLLELIQPETMERPTNLSSSLMKFSQPDLLSQTVKEAPVHGFPFLFKHFIHLGVSCGFSKLDFISHGT</sequence>
<protein>
    <submittedName>
        <fullName evidence="2">Uncharacterized protein</fullName>
    </submittedName>
</protein>
<dbReference type="Proteomes" id="UP000554482">
    <property type="component" value="Unassembled WGS sequence"/>
</dbReference>
<evidence type="ECO:0000256" key="1">
    <source>
        <dbReference type="SAM" id="SignalP"/>
    </source>
</evidence>
<keyword evidence="1" id="KW-0732">Signal</keyword>
<organism evidence="2 3">
    <name type="scientific">Thalictrum thalictroides</name>
    <name type="common">Rue-anemone</name>
    <name type="synonym">Anemone thalictroides</name>
    <dbReference type="NCBI Taxonomy" id="46969"/>
    <lineage>
        <taxon>Eukaryota</taxon>
        <taxon>Viridiplantae</taxon>
        <taxon>Streptophyta</taxon>
        <taxon>Embryophyta</taxon>
        <taxon>Tracheophyta</taxon>
        <taxon>Spermatophyta</taxon>
        <taxon>Magnoliopsida</taxon>
        <taxon>Ranunculales</taxon>
        <taxon>Ranunculaceae</taxon>
        <taxon>Thalictroideae</taxon>
        <taxon>Thalictrum</taxon>
    </lineage>
</organism>
<comment type="caution">
    <text evidence="2">The sequence shown here is derived from an EMBL/GenBank/DDBJ whole genome shotgun (WGS) entry which is preliminary data.</text>
</comment>
<evidence type="ECO:0000313" key="3">
    <source>
        <dbReference type="Proteomes" id="UP000554482"/>
    </source>
</evidence>